<reference evidence="6 7" key="1">
    <citation type="submission" date="2016-06" db="EMBL/GenBank/DDBJ databases">
        <title>Complete genome sequence of a deep-branching marine Gamma Proteobacterium Woeseia oceani type strain XK5.</title>
        <authorList>
            <person name="Mu D."/>
            <person name="Du Z."/>
        </authorList>
    </citation>
    <scope>NUCLEOTIDE SEQUENCE [LARGE SCALE GENOMIC DNA]</scope>
    <source>
        <strain evidence="6 7">XK5</strain>
    </source>
</reference>
<evidence type="ECO:0000256" key="3">
    <source>
        <dbReference type="ARBA" id="ARBA00043995"/>
    </source>
</evidence>
<dbReference type="STRING" id="1548547.BA177_03060"/>
<dbReference type="KEGG" id="woc:BA177_03060"/>
<sequence>MIMAQSLFKWLKFRDPECLIDLLAPEWSLPVIARMPEVHKRLVLPFAHGELAFSQRWQLGQWLRPANYNRAIVLPRSMKAALVPYFAGIPRRTGFRGEMRYGVINDRRPFDKSVLDQTVKRFLALGLDRNEPLPEIPPPALRVDTENQQRLYSELGLELDRPVIAMMPGAEYGPAKCWPLESFTALANSLDSAGYHVWVLGSAKEQPLGEAIASGSKALNLCGRTKLVDVVDLLAASAAAVSNDSGLMHVAAAVGTHVVGIYGSTSPHFTPPLTAQKTLHYLDLDCSPCFQRECPLGHLRCLREITPERVLSSIVAN</sequence>
<dbReference type="AlphaFoldDB" id="A0A193LCY5"/>
<dbReference type="Gene3D" id="3.40.50.2000">
    <property type="entry name" value="Glycogen Phosphorylase B"/>
    <property type="match status" value="2"/>
</dbReference>
<evidence type="ECO:0000313" key="6">
    <source>
        <dbReference type="EMBL" id="ANO50328.1"/>
    </source>
</evidence>
<dbReference type="InterPro" id="IPR011910">
    <property type="entry name" value="RfaF"/>
</dbReference>
<organism evidence="6 7">
    <name type="scientific">Woeseia oceani</name>
    <dbReference type="NCBI Taxonomy" id="1548547"/>
    <lineage>
        <taxon>Bacteria</taxon>
        <taxon>Pseudomonadati</taxon>
        <taxon>Pseudomonadota</taxon>
        <taxon>Gammaproteobacteria</taxon>
        <taxon>Woeseiales</taxon>
        <taxon>Woeseiaceae</taxon>
        <taxon>Woeseia</taxon>
    </lineage>
</organism>
<dbReference type="EC" id="2.4.99.24" evidence="4"/>
<protein>
    <recommendedName>
        <fullName evidence="4">lipopolysaccharide heptosyltransferase II</fullName>
        <ecNumber evidence="4">2.4.99.24</ecNumber>
    </recommendedName>
</protein>
<keyword evidence="2 6" id="KW-0808">Transferase</keyword>
<dbReference type="Pfam" id="PF01075">
    <property type="entry name" value="Glyco_transf_9"/>
    <property type="match status" value="1"/>
</dbReference>
<dbReference type="Proteomes" id="UP000092695">
    <property type="component" value="Chromosome"/>
</dbReference>
<name>A0A193LCY5_9GAMM</name>
<dbReference type="EMBL" id="CP016268">
    <property type="protein sequence ID" value="ANO50328.1"/>
    <property type="molecule type" value="Genomic_DNA"/>
</dbReference>
<keyword evidence="1" id="KW-0328">Glycosyltransferase</keyword>
<comment type="similarity">
    <text evidence="3">Belongs to the glycosyltransferase 9 family.</text>
</comment>
<dbReference type="InterPro" id="IPR051199">
    <property type="entry name" value="LPS_LOS_Heptosyltrfase"/>
</dbReference>
<dbReference type="GO" id="GO:0008713">
    <property type="term" value="F:ADP-heptose-lipopolysaccharide heptosyltransferase activity"/>
    <property type="evidence" value="ECO:0007669"/>
    <property type="project" value="UniProtKB-EC"/>
</dbReference>
<gene>
    <name evidence="6" type="ORF">BA177_03060</name>
</gene>
<evidence type="ECO:0000256" key="2">
    <source>
        <dbReference type="ARBA" id="ARBA00022679"/>
    </source>
</evidence>
<keyword evidence="7" id="KW-1185">Reference proteome</keyword>
<dbReference type="InterPro" id="IPR002201">
    <property type="entry name" value="Glyco_trans_9"/>
</dbReference>
<dbReference type="NCBIfam" id="TIGR02195">
    <property type="entry name" value="heptsyl_trn_II"/>
    <property type="match status" value="1"/>
</dbReference>
<dbReference type="PANTHER" id="PTHR30160">
    <property type="entry name" value="TETRAACYLDISACCHARIDE 4'-KINASE-RELATED"/>
    <property type="match status" value="1"/>
</dbReference>
<proteinExistence type="inferred from homology"/>
<dbReference type="FunFam" id="3.40.50.2000:FF:000023">
    <property type="entry name" value="ADP-heptose--LPS heptosyltransferase II"/>
    <property type="match status" value="1"/>
</dbReference>
<accession>A0A193LCY5</accession>
<dbReference type="GO" id="GO:0009244">
    <property type="term" value="P:lipopolysaccharide core region biosynthetic process"/>
    <property type="evidence" value="ECO:0007669"/>
    <property type="project" value="TreeGrafter"/>
</dbReference>
<dbReference type="CDD" id="cd03789">
    <property type="entry name" value="GT9_LPS_heptosyltransferase"/>
    <property type="match status" value="1"/>
</dbReference>
<dbReference type="GO" id="GO:0005829">
    <property type="term" value="C:cytosol"/>
    <property type="evidence" value="ECO:0007669"/>
    <property type="project" value="TreeGrafter"/>
</dbReference>
<comment type="catalytic activity">
    <reaction evidence="5">
        <text>an L-alpha-D-Hep-(1-&gt;5)-[alpha-Kdo-(2-&gt;4)]-alpha-Kdo-(2-&gt;6)-lipid A + ADP-L-glycero-beta-D-manno-heptose = an L-alpha-D-Hep-(1-&gt;3)-L-alpha-D-Hep-(1-&gt;5)-[alpha-Kdo-(2-&gt;4)]-alpha-Kdo-(2-&gt;6)-lipid A + ADP + H(+)</text>
        <dbReference type="Rhea" id="RHEA:74071"/>
        <dbReference type="ChEBI" id="CHEBI:15378"/>
        <dbReference type="ChEBI" id="CHEBI:61506"/>
        <dbReference type="ChEBI" id="CHEBI:193068"/>
        <dbReference type="ChEBI" id="CHEBI:193069"/>
        <dbReference type="ChEBI" id="CHEBI:456216"/>
        <dbReference type="EC" id="2.4.99.24"/>
    </reaction>
</comment>
<evidence type="ECO:0000256" key="1">
    <source>
        <dbReference type="ARBA" id="ARBA00022676"/>
    </source>
</evidence>
<dbReference type="PANTHER" id="PTHR30160:SF7">
    <property type="entry name" value="ADP-HEPTOSE--LPS HEPTOSYLTRANSFERASE 2"/>
    <property type="match status" value="1"/>
</dbReference>
<dbReference type="SUPFAM" id="SSF53756">
    <property type="entry name" value="UDP-Glycosyltransferase/glycogen phosphorylase"/>
    <property type="match status" value="1"/>
</dbReference>
<evidence type="ECO:0000313" key="7">
    <source>
        <dbReference type="Proteomes" id="UP000092695"/>
    </source>
</evidence>
<evidence type="ECO:0000256" key="5">
    <source>
        <dbReference type="ARBA" id="ARBA00047503"/>
    </source>
</evidence>
<evidence type="ECO:0000256" key="4">
    <source>
        <dbReference type="ARBA" id="ARBA00044042"/>
    </source>
</evidence>